<evidence type="ECO:0000256" key="1">
    <source>
        <dbReference type="ARBA" id="ARBA00010203"/>
    </source>
</evidence>
<dbReference type="Proteomes" id="UP001172083">
    <property type="component" value="Unassembled WGS sequence"/>
</dbReference>
<name>A0ABT8L1R4_9BACT</name>
<reference evidence="8" key="1">
    <citation type="submission" date="2023-06" db="EMBL/GenBank/DDBJ databases">
        <title>Genomic of Agaribacillus aureum.</title>
        <authorList>
            <person name="Wang G."/>
        </authorList>
    </citation>
    <scope>NUCLEOTIDE SEQUENCE</scope>
    <source>
        <strain evidence="8">BMA12</strain>
    </source>
</reference>
<evidence type="ECO:0000256" key="3">
    <source>
        <dbReference type="ARBA" id="ARBA00022603"/>
    </source>
</evidence>
<evidence type="ECO:0000313" key="8">
    <source>
        <dbReference type="EMBL" id="MDN5211620.1"/>
    </source>
</evidence>
<evidence type="ECO:0000256" key="6">
    <source>
        <dbReference type="ARBA" id="ARBA00022747"/>
    </source>
</evidence>
<evidence type="ECO:0000256" key="2">
    <source>
        <dbReference type="ARBA" id="ARBA00012185"/>
    </source>
</evidence>
<dbReference type="CDD" id="cd02440">
    <property type="entry name" value="AdoMet_MTases"/>
    <property type="match status" value="1"/>
</dbReference>
<dbReference type="SUPFAM" id="SSF53335">
    <property type="entry name" value="S-adenosyl-L-methionine-dependent methyltransferases"/>
    <property type="match status" value="1"/>
</dbReference>
<keyword evidence="5" id="KW-0949">S-adenosyl-L-methionine</keyword>
<dbReference type="Gene3D" id="3.40.50.150">
    <property type="entry name" value="Vaccinia Virus protein VP39"/>
    <property type="match status" value="2"/>
</dbReference>
<evidence type="ECO:0000256" key="7">
    <source>
        <dbReference type="ARBA" id="ARBA00049120"/>
    </source>
</evidence>
<dbReference type="EC" id="2.1.1.113" evidence="2"/>
<dbReference type="PRINTS" id="PR00507">
    <property type="entry name" value="N12N6MTFRASE"/>
</dbReference>
<evidence type="ECO:0000313" key="9">
    <source>
        <dbReference type="Proteomes" id="UP001172083"/>
    </source>
</evidence>
<dbReference type="InterPro" id="IPR017985">
    <property type="entry name" value="MeTrfase_CN4_CS"/>
</dbReference>
<accession>A0ABT8L1R4</accession>
<dbReference type="RefSeq" id="WP_346756950.1">
    <property type="nucleotide sequence ID" value="NZ_JAUJEB010000001.1"/>
</dbReference>
<sequence length="397" mass="44386">MELIKKVRPIHPFAARMAPEIAFEALNGVPKGAVILDPMVGSGTVLRTVSDYGYHGIGFDVDPLAVLMSKAWTSPIKPESLLLRAKQLVKETSELQQTDISLLWVDRDKDTREFINFWFAKPQIRSLRKLSYLLAGMKGPYSNVLRIALSRLIITKTKGASLAADVSHSRPHRVRTENDFDVNYEFLRACQRLAKLIEANQPSGNVNIRLGDARKLKGVKDNTVDAIITSPPYLNALDYMRGHKLALVWLGHKIGELASIRSGSVGVERAPSGRANLELAKKITAGMDCMDKVPPRTRNMIYRYALDIHAILEECARVLKNDGRATFVVGNSCLRGVYIENTHIVSTATRMFGLQLIGEREREIPETKRYLPPPTNKEASAFKSRMRTESVLTYCKA</sequence>
<dbReference type="InterPro" id="IPR029063">
    <property type="entry name" value="SAM-dependent_MTases_sf"/>
</dbReference>
<evidence type="ECO:0000256" key="5">
    <source>
        <dbReference type="ARBA" id="ARBA00022691"/>
    </source>
</evidence>
<keyword evidence="3" id="KW-0489">Methyltransferase</keyword>
<keyword evidence="9" id="KW-1185">Reference proteome</keyword>
<evidence type="ECO:0000256" key="4">
    <source>
        <dbReference type="ARBA" id="ARBA00022679"/>
    </source>
</evidence>
<gene>
    <name evidence="8" type="ORF">QQ020_06145</name>
</gene>
<comment type="similarity">
    <text evidence="1">Belongs to the N(4)/N(6)-methyltransferase family. N(4) subfamily.</text>
</comment>
<proteinExistence type="inferred from homology"/>
<dbReference type="PROSITE" id="PS00093">
    <property type="entry name" value="N4_MTASE"/>
    <property type="match status" value="1"/>
</dbReference>
<dbReference type="EMBL" id="JAUJEB010000001">
    <property type="protein sequence ID" value="MDN5211620.1"/>
    <property type="molecule type" value="Genomic_DNA"/>
</dbReference>
<comment type="catalytic activity">
    <reaction evidence="7">
        <text>a 2'-deoxycytidine in DNA + S-adenosyl-L-methionine = an N(4)-methyl-2'-deoxycytidine in DNA + S-adenosyl-L-homocysteine + H(+)</text>
        <dbReference type="Rhea" id="RHEA:16857"/>
        <dbReference type="Rhea" id="RHEA-COMP:11369"/>
        <dbReference type="Rhea" id="RHEA-COMP:13674"/>
        <dbReference type="ChEBI" id="CHEBI:15378"/>
        <dbReference type="ChEBI" id="CHEBI:57856"/>
        <dbReference type="ChEBI" id="CHEBI:59789"/>
        <dbReference type="ChEBI" id="CHEBI:85452"/>
        <dbReference type="ChEBI" id="CHEBI:137933"/>
        <dbReference type="EC" id="2.1.1.113"/>
    </reaction>
</comment>
<keyword evidence="6" id="KW-0680">Restriction system</keyword>
<organism evidence="8 9">
    <name type="scientific">Agaribacillus aureus</name>
    <dbReference type="NCBI Taxonomy" id="3051825"/>
    <lineage>
        <taxon>Bacteria</taxon>
        <taxon>Pseudomonadati</taxon>
        <taxon>Bacteroidota</taxon>
        <taxon>Cytophagia</taxon>
        <taxon>Cytophagales</taxon>
        <taxon>Splendidivirgaceae</taxon>
        <taxon>Agaribacillus</taxon>
    </lineage>
</organism>
<keyword evidence="4" id="KW-0808">Transferase</keyword>
<protein>
    <recommendedName>
        <fullName evidence="2">site-specific DNA-methyltransferase (cytosine-N(4)-specific)</fullName>
        <ecNumber evidence="2">2.1.1.113</ecNumber>
    </recommendedName>
</protein>
<comment type="caution">
    <text evidence="8">The sequence shown here is derived from an EMBL/GenBank/DDBJ whole genome shotgun (WGS) entry which is preliminary data.</text>
</comment>